<dbReference type="KEGG" id="ses:SARI_01189"/>
<dbReference type="STRING" id="41514.SARI_01189"/>
<evidence type="ECO:0000313" key="3">
    <source>
        <dbReference type="Proteomes" id="UP000002084"/>
    </source>
</evidence>
<evidence type="ECO:0000313" key="2">
    <source>
        <dbReference type="EMBL" id="ABX21094.1"/>
    </source>
</evidence>
<sequence>MGVGIDNDQGGQGCKWQANLLHTPFGGGFYLYIFLILLIKNKFTHCMNVKISASGY</sequence>
<gene>
    <name evidence="2" type="ordered locus">SARI_01189</name>
</gene>
<proteinExistence type="predicted"/>
<dbReference type="EMBL" id="CP000880">
    <property type="protein sequence ID" value="ABX21094.1"/>
    <property type="molecule type" value="Genomic_DNA"/>
</dbReference>
<protein>
    <submittedName>
        <fullName evidence="2">Uncharacterized protein</fullName>
    </submittedName>
</protein>
<accession>A9MPB3</accession>
<keyword evidence="3" id="KW-1185">Reference proteome</keyword>
<keyword evidence="1" id="KW-1133">Transmembrane helix</keyword>
<dbReference type="AlphaFoldDB" id="A9MPB3"/>
<evidence type="ECO:0000256" key="1">
    <source>
        <dbReference type="SAM" id="Phobius"/>
    </source>
</evidence>
<name>A9MPB3_SALAR</name>
<dbReference type="Proteomes" id="UP000002084">
    <property type="component" value="Chromosome"/>
</dbReference>
<feature type="transmembrane region" description="Helical" evidence="1">
    <location>
        <begin position="20"/>
        <end position="39"/>
    </location>
</feature>
<keyword evidence="1" id="KW-0812">Transmembrane</keyword>
<keyword evidence="1" id="KW-0472">Membrane</keyword>
<reference evidence="2 3" key="1">
    <citation type="submission" date="2007-11" db="EMBL/GenBank/DDBJ databases">
        <authorList>
            <consortium name="The Salmonella enterica serovar Arizonae Genome Sequencing Project"/>
            <person name="McClelland M."/>
            <person name="Sanderson E.K."/>
            <person name="Porwollik S."/>
            <person name="Spieth J."/>
            <person name="Clifton W.S."/>
            <person name="Fulton R."/>
            <person name="Chunyan W."/>
            <person name="Wollam A."/>
            <person name="Shah N."/>
            <person name="Pepin K."/>
            <person name="Bhonagiri V."/>
            <person name="Nash W."/>
            <person name="Johnson M."/>
            <person name="Thiruvilangam P."/>
            <person name="Wilson R."/>
        </authorList>
    </citation>
    <scope>NUCLEOTIDE SEQUENCE [LARGE SCALE GENOMIC DNA]</scope>
    <source>
        <strain evidence="3">ATCC BAA-731 / CDC346-86 / RSK2980</strain>
    </source>
</reference>
<dbReference type="HOGENOM" id="CLU_212206_0_0_6"/>
<organism evidence="2 3">
    <name type="scientific">Salmonella arizonae (strain ATCC BAA-731 / CDC346-86 / RSK2980)</name>
    <dbReference type="NCBI Taxonomy" id="41514"/>
    <lineage>
        <taxon>Bacteria</taxon>
        <taxon>Pseudomonadati</taxon>
        <taxon>Pseudomonadota</taxon>
        <taxon>Gammaproteobacteria</taxon>
        <taxon>Enterobacterales</taxon>
        <taxon>Enterobacteriaceae</taxon>
        <taxon>Salmonella</taxon>
    </lineage>
</organism>